<evidence type="ECO:0000313" key="1">
    <source>
        <dbReference type="EMBL" id="GBP62281.1"/>
    </source>
</evidence>
<dbReference type="SUPFAM" id="SSF56219">
    <property type="entry name" value="DNase I-like"/>
    <property type="match status" value="1"/>
</dbReference>
<organism evidence="1 2">
    <name type="scientific">Eumeta variegata</name>
    <name type="common">Bagworm moth</name>
    <name type="synonym">Eumeta japonica</name>
    <dbReference type="NCBI Taxonomy" id="151549"/>
    <lineage>
        <taxon>Eukaryota</taxon>
        <taxon>Metazoa</taxon>
        <taxon>Ecdysozoa</taxon>
        <taxon>Arthropoda</taxon>
        <taxon>Hexapoda</taxon>
        <taxon>Insecta</taxon>
        <taxon>Pterygota</taxon>
        <taxon>Neoptera</taxon>
        <taxon>Endopterygota</taxon>
        <taxon>Lepidoptera</taxon>
        <taxon>Glossata</taxon>
        <taxon>Ditrysia</taxon>
        <taxon>Tineoidea</taxon>
        <taxon>Psychidae</taxon>
        <taxon>Oiketicinae</taxon>
        <taxon>Eumeta</taxon>
    </lineage>
</organism>
<dbReference type="Proteomes" id="UP000299102">
    <property type="component" value="Unassembled WGS sequence"/>
</dbReference>
<evidence type="ECO:0000313" key="2">
    <source>
        <dbReference type="Proteomes" id="UP000299102"/>
    </source>
</evidence>
<keyword evidence="2" id="KW-1185">Reference proteome</keyword>
<gene>
    <name evidence="1" type="ORF">EVAR_8620_1</name>
</gene>
<dbReference type="InterPro" id="IPR036691">
    <property type="entry name" value="Endo/exonu/phosph_ase_sf"/>
</dbReference>
<dbReference type="Gene3D" id="3.60.10.10">
    <property type="entry name" value="Endonuclease/exonuclease/phosphatase"/>
    <property type="match status" value="1"/>
</dbReference>
<evidence type="ECO:0008006" key="3">
    <source>
        <dbReference type="Google" id="ProtNLM"/>
    </source>
</evidence>
<proteinExistence type="predicted"/>
<reference evidence="1 2" key="1">
    <citation type="journal article" date="2019" name="Commun. Biol.">
        <title>The bagworm genome reveals a unique fibroin gene that provides high tensile strength.</title>
        <authorList>
            <person name="Kono N."/>
            <person name="Nakamura H."/>
            <person name="Ohtoshi R."/>
            <person name="Tomita M."/>
            <person name="Numata K."/>
            <person name="Arakawa K."/>
        </authorList>
    </citation>
    <scope>NUCLEOTIDE SEQUENCE [LARGE SCALE GENOMIC DNA]</scope>
</reference>
<protein>
    <recommendedName>
        <fullName evidence="3">RNA-directed DNA polymerase from transposon X-element</fullName>
    </recommendedName>
</protein>
<dbReference type="OrthoDB" id="8058536at2759"/>
<accession>A0A4C1XED4</accession>
<dbReference type="AlphaFoldDB" id="A0A4C1XED4"/>
<name>A0A4C1XED4_EUMVA</name>
<sequence length="125" mass="14199">MHRTRPHSNPSTLNLSFCSPDLAPLLSWKVLQESYGSDHFPVITKLLFFRPSPKKMIPLLKYKLKDADWNGYRDRLGHRFAKLPKLSASDSTSSADALSQTMLSVADDMFPLKKHSVMGIPFPPW</sequence>
<dbReference type="STRING" id="151549.A0A4C1XED4"/>
<dbReference type="EMBL" id="BGZK01000837">
    <property type="protein sequence ID" value="GBP62281.1"/>
    <property type="molecule type" value="Genomic_DNA"/>
</dbReference>
<comment type="caution">
    <text evidence="1">The sequence shown here is derived from an EMBL/GenBank/DDBJ whole genome shotgun (WGS) entry which is preliminary data.</text>
</comment>